<protein>
    <recommendedName>
        <fullName evidence="6">Peptidyl-prolyl cis-trans isomerase</fullName>
        <ecNumber evidence="6">5.2.1.8</ecNumber>
    </recommendedName>
</protein>
<evidence type="ECO:0000256" key="2">
    <source>
        <dbReference type="ARBA" id="ARBA00006577"/>
    </source>
</evidence>
<evidence type="ECO:0000256" key="1">
    <source>
        <dbReference type="ARBA" id="ARBA00000971"/>
    </source>
</evidence>
<name>A0ABP7TW53_9BACT</name>
<dbReference type="InterPro" id="IPR001179">
    <property type="entry name" value="PPIase_FKBP_dom"/>
</dbReference>
<dbReference type="PANTHER" id="PTHR43811">
    <property type="entry name" value="FKBP-TYPE PEPTIDYL-PROLYL CIS-TRANS ISOMERASE FKPA"/>
    <property type="match status" value="1"/>
</dbReference>
<organism evidence="9 10">
    <name type="scientific">Hymenobacter glaciei</name>
    <dbReference type="NCBI Taxonomy" id="877209"/>
    <lineage>
        <taxon>Bacteria</taxon>
        <taxon>Pseudomonadati</taxon>
        <taxon>Bacteroidota</taxon>
        <taxon>Cytophagia</taxon>
        <taxon>Cytophagales</taxon>
        <taxon>Hymenobacteraceae</taxon>
        <taxon>Hymenobacter</taxon>
    </lineage>
</organism>
<gene>
    <name evidence="9" type="ORF">GCM10022409_15450</name>
</gene>
<comment type="catalytic activity">
    <reaction evidence="1 5 6">
        <text>[protein]-peptidylproline (omega=180) = [protein]-peptidylproline (omega=0)</text>
        <dbReference type="Rhea" id="RHEA:16237"/>
        <dbReference type="Rhea" id="RHEA-COMP:10747"/>
        <dbReference type="Rhea" id="RHEA-COMP:10748"/>
        <dbReference type="ChEBI" id="CHEBI:83833"/>
        <dbReference type="ChEBI" id="CHEBI:83834"/>
        <dbReference type="EC" id="5.2.1.8"/>
    </reaction>
</comment>
<dbReference type="Proteomes" id="UP001501469">
    <property type="component" value="Unassembled WGS sequence"/>
</dbReference>
<proteinExistence type="inferred from homology"/>
<evidence type="ECO:0000313" key="9">
    <source>
        <dbReference type="EMBL" id="GAA4032133.1"/>
    </source>
</evidence>
<evidence type="ECO:0000256" key="5">
    <source>
        <dbReference type="PROSITE-ProRule" id="PRU00277"/>
    </source>
</evidence>
<keyword evidence="4 5" id="KW-0413">Isomerase</keyword>
<sequence>MALGAQAQTGHSPASPLPLLDTLQMPPQRTPNGVRYVFRERGTGPLPQPGQRVSARYTGFLPDGHIFDASEAQGGLLRFRVGRHEVIAGLDEVMPLLPVGSRVRVWVPATLGYAAKGVRYPDDDDRYLIPPGTPLVFELEIVGVR</sequence>
<evidence type="ECO:0000256" key="3">
    <source>
        <dbReference type="ARBA" id="ARBA00023110"/>
    </source>
</evidence>
<dbReference type="PROSITE" id="PS50059">
    <property type="entry name" value="FKBP_PPIASE"/>
    <property type="match status" value="1"/>
</dbReference>
<feature type="region of interest" description="Disordered" evidence="7">
    <location>
        <begin position="1"/>
        <end position="31"/>
    </location>
</feature>
<feature type="compositionally biased region" description="Polar residues" evidence="7">
    <location>
        <begin position="1"/>
        <end position="12"/>
    </location>
</feature>
<dbReference type="EMBL" id="BAABDK010000013">
    <property type="protein sequence ID" value="GAA4032133.1"/>
    <property type="molecule type" value="Genomic_DNA"/>
</dbReference>
<reference evidence="10" key="1">
    <citation type="journal article" date="2019" name="Int. J. Syst. Evol. Microbiol.">
        <title>The Global Catalogue of Microorganisms (GCM) 10K type strain sequencing project: providing services to taxonomists for standard genome sequencing and annotation.</title>
        <authorList>
            <consortium name="The Broad Institute Genomics Platform"/>
            <consortium name="The Broad Institute Genome Sequencing Center for Infectious Disease"/>
            <person name="Wu L."/>
            <person name="Ma J."/>
        </authorList>
    </citation>
    <scope>NUCLEOTIDE SEQUENCE [LARGE SCALE GENOMIC DNA]</scope>
    <source>
        <strain evidence="10">JCM 17225</strain>
    </source>
</reference>
<accession>A0ABP7TW53</accession>
<dbReference type="InterPro" id="IPR046357">
    <property type="entry name" value="PPIase_dom_sf"/>
</dbReference>
<keyword evidence="10" id="KW-1185">Reference proteome</keyword>
<evidence type="ECO:0000256" key="4">
    <source>
        <dbReference type="ARBA" id="ARBA00023235"/>
    </source>
</evidence>
<dbReference type="EC" id="5.2.1.8" evidence="6"/>
<evidence type="ECO:0000256" key="6">
    <source>
        <dbReference type="RuleBase" id="RU003915"/>
    </source>
</evidence>
<evidence type="ECO:0000259" key="8">
    <source>
        <dbReference type="PROSITE" id="PS50059"/>
    </source>
</evidence>
<feature type="domain" description="PPIase FKBP-type" evidence="8">
    <location>
        <begin position="50"/>
        <end position="145"/>
    </location>
</feature>
<keyword evidence="3 5" id="KW-0697">Rotamase</keyword>
<evidence type="ECO:0000256" key="7">
    <source>
        <dbReference type="SAM" id="MobiDB-lite"/>
    </source>
</evidence>
<comment type="similarity">
    <text evidence="2 6">Belongs to the FKBP-type PPIase family.</text>
</comment>
<evidence type="ECO:0000313" key="10">
    <source>
        <dbReference type="Proteomes" id="UP001501469"/>
    </source>
</evidence>
<dbReference type="SUPFAM" id="SSF54534">
    <property type="entry name" value="FKBP-like"/>
    <property type="match status" value="1"/>
</dbReference>
<dbReference type="PANTHER" id="PTHR43811:SF19">
    <property type="entry name" value="39 KDA FK506-BINDING NUCLEAR PROTEIN"/>
    <property type="match status" value="1"/>
</dbReference>
<dbReference type="Pfam" id="PF00254">
    <property type="entry name" value="FKBP_C"/>
    <property type="match status" value="1"/>
</dbReference>
<comment type="caution">
    <text evidence="9">The sequence shown here is derived from an EMBL/GenBank/DDBJ whole genome shotgun (WGS) entry which is preliminary data.</text>
</comment>
<dbReference type="Gene3D" id="3.10.50.40">
    <property type="match status" value="1"/>
</dbReference>